<keyword evidence="6 8" id="KW-1133">Transmembrane helix</keyword>
<dbReference type="InterPro" id="IPR004761">
    <property type="entry name" value="Spore_GerAB"/>
</dbReference>
<feature type="transmembrane region" description="Helical" evidence="8">
    <location>
        <begin position="219"/>
        <end position="239"/>
    </location>
</feature>
<feature type="transmembrane region" description="Helical" evidence="8">
    <location>
        <begin position="187"/>
        <end position="207"/>
    </location>
</feature>
<feature type="transmembrane region" description="Helical" evidence="8">
    <location>
        <begin position="40"/>
        <end position="59"/>
    </location>
</feature>
<evidence type="ECO:0000256" key="5">
    <source>
        <dbReference type="ARBA" id="ARBA00022692"/>
    </source>
</evidence>
<feature type="transmembrane region" description="Helical" evidence="8">
    <location>
        <begin position="146"/>
        <end position="167"/>
    </location>
</feature>
<evidence type="ECO:0000256" key="8">
    <source>
        <dbReference type="SAM" id="Phobius"/>
    </source>
</evidence>
<comment type="similarity">
    <text evidence="2">Belongs to the amino acid-polyamine-organocation (APC) superfamily. Spore germination protein (SGP) (TC 2.A.3.9) family.</text>
</comment>
<keyword evidence="4" id="KW-0309">Germination</keyword>
<dbReference type="AlphaFoldDB" id="A0A1B2DJV0"/>
<dbReference type="Gene3D" id="1.20.1740.10">
    <property type="entry name" value="Amino acid/polyamine transporter I"/>
    <property type="match status" value="1"/>
</dbReference>
<proteinExistence type="inferred from homology"/>
<evidence type="ECO:0000256" key="4">
    <source>
        <dbReference type="ARBA" id="ARBA00022544"/>
    </source>
</evidence>
<dbReference type="NCBIfam" id="TIGR00912">
    <property type="entry name" value="2A0309"/>
    <property type="match status" value="1"/>
</dbReference>
<evidence type="ECO:0000313" key="9">
    <source>
        <dbReference type="EMBL" id="ANY67997.1"/>
    </source>
</evidence>
<evidence type="ECO:0000256" key="7">
    <source>
        <dbReference type="ARBA" id="ARBA00023136"/>
    </source>
</evidence>
<evidence type="ECO:0000256" key="3">
    <source>
        <dbReference type="ARBA" id="ARBA00022448"/>
    </source>
</evidence>
<feature type="transmembrane region" description="Helical" evidence="8">
    <location>
        <begin position="339"/>
        <end position="356"/>
    </location>
</feature>
<keyword evidence="7 8" id="KW-0472">Membrane</keyword>
<comment type="subcellular location">
    <subcellularLocation>
        <location evidence="1">Membrane</location>
        <topology evidence="1">Multi-pass membrane protein</topology>
    </subcellularLocation>
</comment>
<evidence type="ECO:0000256" key="6">
    <source>
        <dbReference type="ARBA" id="ARBA00022989"/>
    </source>
</evidence>
<dbReference type="GO" id="GO:0009847">
    <property type="term" value="P:spore germination"/>
    <property type="evidence" value="ECO:0007669"/>
    <property type="project" value="InterPro"/>
</dbReference>
<protein>
    <submittedName>
        <fullName evidence="9">Spore gernimation protein</fullName>
    </submittedName>
</protein>
<feature type="transmembrane region" description="Helical" evidence="8">
    <location>
        <begin position="269"/>
        <end position="289"/>
    </location>
</feature>
<accession>A0A1B2DJV0</accession>
<dbReference type="EMBL" id="CP016808">
    <property type="protein sequence ID" value="ANY67997.1"/>
    <property type="molecule type" value="Genomic_DNA"/>
</dbReference>
<feature type="transmembrane region" description="Helical" evidence="8">
    <location>
        <begin position="12"/>
        <end position="34"/>
    </location>
</feature>
<evidence type="ECO:0000256" key="2">
    <source>
        <dbReference type="ARBA" id="ARBA00007998"/>
    </source>
</evidence>
<dbReference type="GO" id="GO:0016020">
    <property type="term" value="C:membrane"/>
    <property type="evidence" value="ECO:0007669"/>
    <property type="project" value="UniProtKB-SubCell"/>
</dbReference>
<feature type="transmembrane region" description="Helical" evidence="8">
    <location>
        <begin position="301"/>
        <end position="319"/>
    </location>
</feature>
<dbReference type="PANTHER" id="PTHR34975">
    <property type="entry name" value="SPORE GERMINATION PROTEIN A2"/>
    <property type="match status" value="1"/>
</dbReference>
<dbReference type="PANTHER" id="PTHR34975:SF2">
    <property type="entry name" value="SPORE GERMINATION PROTEIN A2"/>
    <property type="match status" value="1"/>
</dbReference>
<evidence type="ECO:0000256" key="1">
    <source>
        <dbReference type="ARBA" id="ARBA00004141"/>
    </source>
</evidence>
<feature type="transmembrane region" description="Helical" evidence="8">
    <location>
        <begin position="113"/>
        <end position="134"/>
    </location>
</feature>
<name>A0A1B2DJV0_9BACL</name>
<feature type="transmembrane region" description="Helical" evidence="8">
    <location>
        <begin position="71"/>
        <end position="93"/>
    </location>
</feature>
<sequence length="368" mass="40692">MLETGKISSSQLAILLYPSILATSILSVPSITMTHAHQDMWISPIWAGLFGMLTVWVAVKLNRLKPDSTLIRTSFSLLGAIPGFLVGLFYILFWPHLTGIIIRQYGEFIISNALPMTPQFIVTGSMVLVCAINARLGIEVIGRSAQVFTAVFIFLAAFVFVLLIGQLHPSELLPIAENGIGPSIKGALAPAAWFSEYILIAFLLPYVSDREKAMRKSMLSVLFVTITMVVTNLVCLFLMGDLTSSFIYPVMIAARYITIADFMQHLESLVIAIWISGIFIKISVFLYVYSITVADWLKLKHYRSVVMPLAFLCTVLAYWSARSQADIANLISVSGNTYTIVSLFILPLLLLLASLIKNKLTRKKKAAS</sequence>
<reference evidence="9" key="1">
    <citation type="submission" date="2016-08" db="EMBL/GenBank/DDBJ databases">
        <title>Complete Genome Seqeunce of Paenibacillus sp. BIHB 4019 from tea rhizoplane.</title>
        <authorList>
            <person name="Thakur R."/>
            <person name="Swarnkar M.K."/>
            <person name="Gulati A."/>
        </authorList>
    </citation>
    <scope>NUCLEOTIDE SEQUENCE [LARGE SCALE GENOMIC DNA]</scope>
    <source>
        <strain evidence="9">BIHB4019</strain>
    </source>
</reference>
<keyword evidence="5 8" id="KW-0812">Transmembrane</keyword>
<organism evidence="9">
    <name type="scientific">Paenibacillus sp. BIHB 4019</name>
    <dbReference type="NCBI Taxonomy" id="1870819"/>
    <lineage>
        <taxon>Bacteria</taxon>
        <taxon>Bacillati</taxon>
        <taxon>Bacillota</taxon>
        <taxon>Bacilli</taxon>
        <taxon>Bacillales</taxon>
        <taxon>Paenibacillaceae</taxon>
        <taxon>Paenibacillus</taxon>
    </lineage>
</organism>
<keyword evidence="3" id="KW-0813">Transport</keyword>
<dbReference type="RefSeq" id="WP_099519164.1">
    <property type="nucleotide sequence ID" value="NZ_CP016808.1"/>
</dbReference>
<gene>
    <name evidence="9" type="ORF">BBD42_17080</name>
</gene>
<dbReference type="Pfam" id="PF03845">
    <property type="entry name" value="Spore_permease"/>
    <property type="match status" value="1"/>
</dbReference>